<proteinExistence type="inferred from homology"/>
<comment type="caution">
    <text evidence="8">The sequence shown here is derived from an EMBL/GenBank/DDBJ whole genome shotgun (WGS) entry which is preliminary data.</text>
</comment>
<dbReference type="GO" id="GO:0070008">
    <property type="term" value="F:serine-type exopeptidase activity"/>
    <property type="evidence" value="ECO:0007669"/>
    <property type="project" value="InterPro"/>
</dbReference>
<dbReference type="EMBL" id="AGSI01000002">
    <property type="protein sequence ID" value="EIE26680.1"/>
    <property type="molecule type" value="Genomic_DNA"/>
</dbReference>
<dbReference type="Gene3D" id="1.20.120.980">
    <property type="entry name" value="Serine carboxypeptidase S28, SKS domain"/>
    <property type="match status" value="1"/>
</dbReference>
<comment type="similarity">
    <text evidence="1">Belongs to the peptidase S28 family.</text>
</comment>
<dbReference type="InterPro" id="IPR008758">
    <property type="entry name" value="Peptidase_S28"/>
</dbReference>
<keyword evidence="5" id="KW-0325">Glycoprotein</keyword>
<dbReference type="PANTHER" id="PTHR11010:SF38">
    <property type="entry name" value="LYSOSOMAL PRO-X CARBOXYPEPTIDASE"/>
    <property type="match status" value="1"/>
</dbReference>
<feature type="region of interest" description="Disordered" evidence="6">
    <location>
        <begin position="26"/>
        <end position="47"/>
    </location>
</feature>
<organism evidence="8 9">
    <name type="scientific">Coccomyxa subellipsoidea (strain C-169)</name>
    <name type="common">Green microalga</name>
    <dbReference type="NCBI Taxonomy" id="574566"/>
    <lineage>
        <taxon>Eukaryota</taxon>
        <taxon>Viridiplantae</taxon>
        <taxon>Chlorophyta</taxon>
        <taxon>core chlorophytes</taxon>
        <taxon>Trebouxiophyceae</taxon>
        <taxon>Trebouxiophyceae incertae sedis</taxon>
        <taxon>Coccomyxaceae</taxon>
        <taxon>Coccomyxa</taxon>
        <taxon>Coccomyxa subellipsoidea</taxon>
    </lineage>
</organism>
<dbReference type="PANTHER" id="PTHR11010">
    <property type="entry name" value="PROTEASE S28 PRO-X CARBOXYPEPTIDASE-RELATED"/>
    <property type="match status" value="1"/>
</dbReference>
<gene>
    <name evidence="8" type="ORF">COCSUDRAFT_11918</name>
</gene>
<protein>
    <recommendedName>
        <fullName evidence="10">Peptidase S28</fullName>
    </recommendedName>
</protein>
<keyword evidence="3 7" id="KW-0732">Signal</keyword>
<dbReference type="Proteomes" id="UP000007264">
    <property type="component" value="Unassembled WGS sequence"/>
</dbReference>
<sequence length="395" mass="44116">MARITPLVLCLIICSAFSGGQCQVRRSRKGPPRIPYKNSSRTQLTSNGREPITKCKVYTRDATLDHFSWATPPDNRTTFKQRYFLCNDHWKSHKDGTRGPIFFYVGNEADVTLYLNATGLMWENAAAFGALLVFAEHRYYGESKPFKKALRHHMQYLTSEQAMADFAELIMELKEDLGAQSSAVIGFGGSYGGMLATWMRIKYPHILDGAIAGSAPIWSYLGEEPAYDSGSYAKIVTADASEAGGSAPACASNVREVWNQGSWAVQKICLDMRRGNYPYPSSYILNGNGILPAYPVRVACESLRQEDLAGSDLLSAFADALGVFYNYTEDVECYDFGAGPNPETDEDGSFWDYQWCTEQFQPFSKDGKHDMYWAQVPSHTYHSRTEHLSLLQSVG</sequence>
<keyword evidence="4" id="KW-0378">Hydrolase</keyword>
<dbReference type="MEROPS" id="S28.001"/>
<dbReference type="STRING" id="574566.I0Z7R1"/>
<dbReference type="GeneID" id="17044690"/>
<dbReference type="KEGG" id="csl:COCSUDRAFT_11918"/>
<dbReference type="InterPro" id="IPR042269">
    <property type="entry name" value="Ser_carbopepase_S28_SKS"/>
</dbReference>
<keyword evidence="2" id="KW-0645">Protease</keyword>
<evidence type="ECO:0000313" key="8">
    <source>
        <dbReference type="EMBL" id="EIE26680.1"/>
    </source>
</evidence>
<reference evidence="8 9" key="1">
    <citation type="journal article" date="2012" name="Genome Biol.">
        <title>The genome of the polar eukaryotic microalga coccomyxa subellipsoidea reveals traits of cold adaptation.</title>
        <authorList>
            <person name="Blanc G."/>
            <person name="Agarkova I."/>
            <person name="Grimwood J."/>
            <person name="Kuo A."/>
            <person name="Brueggeman A."/>
            <person name="Dunigan D."/>
            <person name="Gurnon J."/>
            <person name="Ladunga I."/>
            <person name="Lindquist E."/>
            <person name="Lucas S."/>
            <person name="Pangilinan J."/>
            <person name="Proschold T."/>
            <person name="Salamov A."/>
            <person name="Schmutz J."/>
            <person name="Weeks D."/>
            <person name="Yamada T."/>
            <person name="Claverie J.M."/>
            <person name="Grigoriev I."/>
            <person name="Van Etten J."/>
            <person name="Lomsadze A."/>
            <person name="Borodovsky M."/>
        </authorList>
    </citation>
    <scope>NUCLEOTIDE SEQUENCE [LARGE SCALE GENOMIC DNA]</scope>
    <source>
        <strain evidence="8 9">C-169</strain>
    </source>
</reference>
<dbReference type="Pfam" id="PF05577">
    <property type="entry name" value="Peptidase_S28"/>
    <property type="match status" value="1"/>
</dbReference>
<evidence type="ECO:0000256" key="5">
    <source>
        <dbReference type="ARBA" id="ARBA00023180"/>
    </source>
</evidence>
<name>I0Z7R1_COCSC</name>
<evidence type="ECO:0000256" key="2">
    <source>
        <dbReference type="ARBA" id="ARBA00022670"/>
    </source>
</evidence>
<dbReference type="Gene3D" id="3.40.50.1820">
    <property type="entry name" value="alpha/beta hydrolase"/>
    <property type="match status" value="1"/>
</dbReference>
<evidence type="ECO:0000313" key="9">
    <source>
        <dbReference type="Proteomes" id="UP000007264"/>
    </source>
</evidence>
<feature type="chain" id="PRO_5003636819" description="Peptidase S28" evidence="7">
    <location>
        <begin position="23"/>
        <end position="395"/>
    </location>
</feature>
<feature type="signal peptide" evidence="7">
    <location>
        <begin position="1"/>
        <end position="22"/>
    </location>
</feature>
<evidence type="ECO:0000256" key="7">
    <source>
        <dbReference type="SAM" id="SignalP"/>
    </source>
</evidence>
<dbReference type="RefSeq" id="XP_005651224.1">
    <property type="nucleotide sequence ID" value="XM_005651167.1"/>
</dbReference>
<dbReference type="InterPro" id="IPR029058">
    <property type="entry name" value="AB_hydrolase_fold"/>
</dbReference>
<dbReference type="AlphaFoldDB" id="I0Z7R1"/>
<evidence type="ECO:0000256" key="4">
    <source>
        <dbReference type="ARBA" id="ARBA00022801"/>
    </source>
</evidence>
<evidence type="ECO:0000256" key="6">
    <source>
        <dbReference type="SAM" id="MobiDB-lite"/>
    </source>
</evidence>
<dbReference type="SUPFAM" id="SSF53474">
    <property type="entry name" value="alpha/beta-Hydrolases"/>
    <property type="match status" value="1"/>
</dbReference>
<dbReference type="GO" id="GO:0006508">
    <property type="term" value="P:proteolysis"/>
    <property type="evidence" value="ECO:0007669"/>
    <property type="project" value="UniProtKB-KW"/>
</dbReference>
<dbReference type="eggNOG" id="KOG2183">
    <property type="taxonomic scope" value="Eukaryota"/>
</dbReference>
<evidence type="ECO:0008006" key="10">
    <source>
        <dbReference type="Google" id="ProtNLM"/>
    </source>
</evidence>
<dbReference type="OrthoDB" id="2130629at2759"/>
<keyword evidence="9" id="KW-1185">Reference proteome</keyword>
<dbReference type="GO" id="GO:0008239">
    <property type="term" value="F:dipeptidyl-peptidase activity"/>
    <property type="evidence" value="ECO:0007669"/>
    <property type="project" value="TreeGrafter"/>
</dbReference>
<evidence type="ECO:0000256" key="1">
    <source>
        <dbReference type="ARBA" id="ARBA00011079"/>
    </source>
</evidence>
<accession>I0Z7R1</accession>
<feature type="compositionally biased region" description="Polar residues" evidence="6">
    <location>
        <begin position="37"/>
        <end position="47"/>
    </location>
</feature>
<evidence type="ECO:0000256" key="3">
    <source>
        <dbReference type="ARBA" id="ARBA00022729"/>
    </source>
</evidence>